<dbReference type="RefSeq" id="XP_022496657.1">
    <property type="nucleotide sequence ID" value="XM_022647383.1"/>
</dbReference>
<protein>
    <submittedName>
        <fullName evidence="1">Uncharacterized protein</fullName>
    </submittedName>
</protein>
<organism evidence="1 2">
    <name type="scientific">Fonsecaea nubica</name>
    <dbReference type="NCBI Taxonomy" id="856822"/>
    <lineage>
        <taxon>Eukaryota</taxon>
        <taxon>Fungi</taxon>
        <taxon>Dikarya</taxon>
        <taxon>Ascomycota</taxon>
        <taxon>Pezizomycotina</taxon>
        <taxon>Eurotiomycetes</taxon>
        <taxon>Chaetothyriomycetidae</taxon>
        <taxon>Chaetothyriales</taxon>
        <taxon>Herpotrichiellaceae</taxon>
        <taxon>Fonsecaea</taxon>
    </lineage>
</organism>
<name>A0A178CJP9_9EURO</name>
<dbReference type="AlphaFoldDB" id="A0A178CJP9"/>
<accession>A0A178CJP9</accession>
<proteinExistence type="predicted"/>
<comment type="caution">
    <text evidence="1">The sequence shown here is derived from an EMBL/GenBank/DDBJ whole genome shotgun (WGS) entry which is preliminary data.</text>
</comment>
<dbReference type="GeneID" id="34592511"/>
<gene>
    <name evidence="1" type="ORF">AYO20_09111</name>
</gene>
<evidence type="ECO:0000313" key="2">
    <source>
        <dbReference type="Proteomes" id="UP000185904"/>
    </source>
</evidence>
<dbReference type="EMBL" id="LVCJ01000080">
    <property type="protein sequence ID" value="OAL29727.1"/>
    <property type="molecule type" value="Genomic_DNA"/>
</dbReference>
<keyword evidence="2" id="KW-1185">Reference proteome</keyword>
<reference evidence="1 2" key="1">
    <citation type="submission" date="2016-03" db="EMBL/GenBank/DDBJ databases">
        <title>The draft genome sequence of Fonsecaea nubica causative agent of cutaneous subcutaneous infection in human host.</title>
        <authorList>
            <person name="Costa F."/>
            <person name="Sybren D.H."/>
            <person name="Raittz R.T."/>
            <person name="Weiss V.A."/>
            <person name="Leao A.C."/>
            <person name="Gomes R."/>
            <person name="De Souza E.M."/>
            <person name="Pedrosa F.O."/>
            <person name="Steffens M.B."/>
            <person name="Bombassaro A."/>
            <person name="Tadra-Sfeir M.Z."/>
            <person name="Moreno L.F."/>
            <person name="Najafzadeh M.J."/>
            <person name="Felipe M.S."/>
            <person name="Teixeira M."/>
            <person name="Sun J."/>
            <person name="Xi L."/>
            <person name="Castro M.A."/>
            <person name="Vicente V.A."/>
        </authorList>
    </citation>
    <scope>NUCLEOTIDE SEQUENCE [LARGE SCALE GENOMIC DNA]</scope>
    <source>
        <strain evidence="1 2">CBS 269.64</strain>
    </source>
</reference>
<evidence type="ECO:0000313" key="1">
    <source>
        <dbReference type="EMBL" id="OAL29727.1"/>
    </source>
</evidence>
<sequence length="252" mass="28260">MRPRQPPPSTLHVFDAAYGPVPLEPTQFVSLCAYLCRLLRWGWHIQTADTDAFIRLIRRWFLQQPRGGHGERILTELTLRELWRDNRYLFLRTELSLCSILRRNTLWTDAATADQDVPTEEATSTTDDRVRMAVKAHFEQECVRCPWQHRPRADRGERVVGVEVDLLKEPCVGPCMPARQILVAMRCRPGPYLLASTALPSLEASDVAAWEDAGACPGLPRVFREPKTALAGSHTGLGDLSLGAHTSAPETA</sequence>
<dbReference type="Proteomes" id="UP000185904">
    <property type="component" value="Unassembled WGS sequence"/>
</dbReference>
<dbReference type="OrthoDB" id="4161720at2759"/>